<protein>
    <submittedName>
        <fullName evidence="2">Uncharacterized protein</fullName>
    </submittedName>
</protein>
<proteinExistence type="predicted"/>
<sequence length="107" mass="11284">MGAARRPLERGGAADSEKSGRFHHGASRLGFEGFWGGWCGGRALGFGGSGSRATAAAGAWVVVRKRALCLSRGGQWAPGAAPVSGLRRRLRGVWWRLVRRRAGAGAR</sequence>
<feature type="region of interest" description="Disordered" evidence="1">
    <location>
        <begin position="1"/>
        <end position="22"/>
    </location>
</feature>
<evidence type="ECO:0000313" key="2">
    <source>
        <dbReference type="EMBL" id="PVH35329.1"/>
    </source>
</evidence>
<gene>
    <name evidence="2" type="ORF">PAHAL_7G153600</name>
</gene>
<reference evidence="2" key="1">
    <citation type="submission" date="2018-04" db="EMBL/GenBank/DDBJ databases">
        <title>WGS assembly of Panicum hallii.</title>
        <authorList>
            <person name="Lovell J."/>
            <person name="Jenkins J."/>
            <person name="Lowry D."/>
            <person name="Mamidi S."/>
            <person name="Sreedasyam A."/>
            <person name="Weng X."/>
            <person name="Barry K."/>
            <person name="Bonette J."/>
            <person name="Campitelli B."/>
            <person name="Daum C."/>
            <person name="Gordon S."/>
            <person name="Gould B."/>
            <person name="Lipzen A."/>
            <person name="Macqueen A."/>
            <person name="Palacio-Mejia J."/>
            <person name="Plott C."/>
            <person name="Shakirov E."/>
            <person name="Shu S."/>
            <person name="Yoshinaga Y."/>
            <person name="Zane M."/>
            <person name="Rokhsar D."/>
            <person name="Grimwood J."/>
            <person name="Schmutz J."/>
            <person name="Juenger T."/>
        </authorList>
    </citation>
    <scope>NUCLEOTIDE SEQUENCE [LARGE SCALE GENOMIC DNA]</scope>
    <source>
        <strain evidence="2">FIL2</strain>
    </source>
</reference>
<dbReference type="EMBL" id="CM008052">
    <property type="protein sequence ID" value="PVH35329.1"/>
    <property type="molecule type" value="Genomic_DNA"/>
</dbReference>
<evidence type="ECO:0000256" key="1">
    <source>
        <dbReference type="SAM" id="MobiDB-lite"/>
    </source>
</evidence>
<name>A0A2T8ICC8_9POAL</name>
<dbReference type="Gramene" id="PVH35329">
    <property type="protein sequence ID" value="PVH35329"/>
    <property type="gene ID" value="PAHAL_7G153600"/>
</dbReference>
<dbReference type="AlphaFoldDB" id="A0A2T8ICC8"/>
<organism evidence="2">
    <name type="scientific">Panicum hallii</name>
    <dbReference type="NCBI Taxonomy" id="206008"/>
    <lineage>
        <taxon>Eukaryota</taxon>
        <taxon>Viridiplantae</taxon>
        <taxon>Streptophyta</taxon>
        <taxon>Embryophyta</taxon>
        <taxon>Tracheophyta</taxon>
        <taxon>Spermatophyta</taxon>
        <taxon>Magnoliopsida</taxon>
        <taxon>Liliopsida</taxon>
        <taxon>Poales</taxon>
        <taxon>Poaceae</taxon>
        <taxon>PACMAD clade</taxon>
        <taxon>Panicoideae</taxon>
        <taxon>Panicodae</taxon>
        <taxon>Paniceae</taxon>
        <taxon>Panicinae</taxon>
        <taxon>Panicum</taxon>
        <taxon>Panicum sect. Panicum</taxon>
    </lineage>
</organism>
<dbReference type="Proteomes" id="UP000243499">
    <property type="component" value="Chromosome 7"/>
</dbReference>
<accession>A0A2T8ICC8</accession>